<dbReference type="EMBL" id="NHNI01000002">
    <property type="protein sequence ID" value="OZY84680.1"/>
    <property type="molecule type" value="Genomic_DNA"/>
</dbReference>
<dbReference type="InterPro" id="IPR036601">
    <property type="entry name" value="CBM10_sf"/>
</dbReference>
<evidence type="ECO:0000256" key="7">
    <source>
        <dbReference type="SAM" id="SignalP"/>
    </source>
</evidence>
<keyword evidence="3 6" id="KW-0378">Hydrolase</keyword>
<dbReference type="PRINTS" id="PR00739">
    <property type="entry name" value="GLHYDRLASE26"/>
</dbReference>
<dbReference type="GO" id="GO:0030248">
    <property type="term" value="F:cellulose binding"/>
    <property type="evidence" value="ECO:0007669"/>
    <property type="project" value="InterPro"/>
</dbReference>
<dbReference type="SUPFAM" id="SSF49384">
    <property type="entry name" value="Carbohydrate-binding domain"/>
    <property type="match status" value="1"/>
</dbReference>
<evidence type="ECO:0000259" key="8">
    <source>
        <dbReference type="PROSITE" id="PS51173"/>
    </source>
</evidence>
<dbReference type="Pfam" id="PF02013">
    <property type="entry name" value="CBM_10"/>
    <property type="match status" value="2"/>
</dbReference>
<dbReference type="PROSITE" id="PS51763">
    <property type="entry name" value="CBM10"/>
    <property type="match status" value="2"/>
</dbReference>
<dbReference type="Pfam" id="PF02156">
    <property type="entry name" value="Glyco_hydro_26"/>
    <property type="match status" value="1"/>
</dbReference>
<keyword evidence="2 7" id="KW-0732">Signal</keyword>
<dbReference type="Gene3D" id="2.60.40.290">
    <property type="match status" value="1"/>
</dbReference>
<keyword evidence="5 6" id="KW-0326">Glycosidase</keyword>
<dbReference type="InterPro" id="IPR012291">
    <property type="entry name" value="CBM2_carb-bd_dom_sf"/>
</dbReference>
<evidence type="ECO:0000256" key="4">
    <source>
        <dbReference type="ARBA" id="ARBA00023157"/>
    </source>
</evidence>
<comment type="caution">
    <text evidence="11">The sequence shown here is derived from an EMBL/GenBank/DDBJ whole genome shotgun (WGS) entry which is preliminary data.</text>
</comment>
<feature type="domain" description="GH26" evidence="10">
    <location>
        <begin position="372"/>
        <end position="686"/>
    </location>
</feature>
<evidence type="ECO:0000259" key="10">
    <source>
        <dbReference type="PROSITE" id="PS51764"/>
    </source>
</evidence>
<feature type="domain" description="CBM10" evidence="9">
    <location>
        <begin position="178"/>
        <end position="207"/>
    </location>
</feature>
<dbReference type="Gene3D" id="3.20.20.80">
    <property type="entry name" value="Glycosidases"/>
    <property type="match status" value="1"/>
</dbReference>
<dbReference type="InterPro" id="IPR017853">
    <property type="entry name" value="GH"/>
</dbReference>
<dbReference type="InterPro" id="IPR001919">
    <property type="entry name" value="CBD2"/>
</dbReference>
<dbReference type="SUPFAM" id="SSF57615">
    <property type="entry name" value="Type X cellulose binding domain, CBDX"/>
    <property type="match status" value="2"/>
</dbReference>
<evidence type="ECO:0000259" key="9">
    <source>
        <dbReference type="PROSITE" id="PS51763"/>
    </source>
</evidence>
<dbReference type="GO" id="GO:0006080">
    <property type="term" value="P:substituted mannan metabolic process"/>
    <property type="evidence" value="ECO:0007669"/>
    <property type="project" value="InterPro"/>
</dbReference>
<evidence type="ECO:0000313" key="12">
    <source>
        <dbReference type="Proteomes" id="UP000216101"/>
    </source>
</evidence>
<dbReference type="STRING" id="1209072.GCA_000766945_01097"/>
<dbReference type="InterPro" id="IPR002883">
    <property type="entry name" value="CBM10/Dockerin_dom"/>
</dbReference>
<feature type="domain" description="CBM2" evidence="8">
    <location>
        <begin position="25"/>
        <end position="128"/>
    </location>
</feature>
<dbReference type="PROSITE" id="PS51764">
    <property type="entry name" value="GH26"/>
    <property type="match status" value="1"/>
</dbReference>
<organism evidence="11 12">
    <name type="scientific">Cellvibrio mixtus</name>
    <dbReference type="NCBI Taxonomy" id="39650"/>
    <lineage>
        <taxon>Bacteria</taxon>
        <taxon>Pseudomonadati</taxon>
        <taxon>Pseudomonadota</taxon>
        <taxon>Gammaproteobacteria</taxon>
        <taxon>Cellvibrionales</taxon>
        <taxon>Cellvibrionaceae</taxon>
        <taxon>Cellvibrio</taxon>
    </lineage>
</organism>
<feature type="active site" description="Nucleophile" evidence="6">
    <location>
        <position position="623"/>
    </location>
</feature>
<evidence type="ECO:0000256" key="3">
    <source>
        <dbReference type="ARBA" id="ARBA00022801"/>
    </source>
</evidence>
<accession>A0A266Q4A5</accession>
<feature type="domain" description="CBM10" evidence="9">
    <location>
        <begin position="271"/>
        <end position="305"/>
    </location>
</feature>
<sequence length="691" mass="73367">MKLSHLKPCGFAVLLGIGVAAAPWASAQTANCKYVVSNAWGSGATASIEITNTGTSTLSGWTVGWSYVNNRITSSWNATLSGTNPYMASNVAWNGTIQPGQTVSFGVQVNTNGAVETPVITGAICSGSSSSPSSSLAPSSASRSSVVSSSSSSVVPASSSSSRVASSASSACTTTTSQCNWYGTLYPSCVTTASGWGYENGKSCIANSTCAAQPSPFGLVAGCGVSSSAVTSTSSSVLSSSRSSSSSSALSSSLRSSVSSSSSSSAPSGVIPNATASGWPYCRSADSDPDGDGWGWENSYSCIVYGSAADSGAGNFSYCMIGASKLNLCATDNGSWGFQGGQVCLSTSMCPGKGSGIQAPARTAPVNANANATTRSVFSYLQSIWGNYMLSGQQDLTWQDNIDQYQRVINDTGRAPAIMGYDFMNYGLWAGNPGLAQTEEAITHWNRGGLVTFAWHWRDPNASNNTIGEFYTADTAFSIPLANGQLNTASASFANMEADIALIAAELQKLEDAGVTVLWRPLHEASGGWFWWGRSDRTDGIPAAYAQVVLWRHLYDRLTNYYGLNNLIWVWNGQSAAWYPGDAYVDIVSHDIYDGNRNYESQASVYNMAKAYPQERKMVALSENSNIPDPDLMAQDNAWWLYFVVWNDTDTAEGVTSSSNFWTGEYYNTQAHKVHVYNHERVITLDELPDF</sequence>
<dbReference type="AlphaFoldDB" id="A0A266Q4A5"/>
<dbReference type="SMART" id="SM00637">
    <property type="entry name" value="CBD_II"/>
    <property type="match status" value="1"/>
</dbReference>
<dbReference type="InterPro" id="IPR022790">
    <property type="entry name" value="GH26_dom"/>
</dbReference>
<evidence type="ECO:0000256" key="1">
    <source>
        <dbReference type="ARBA" id="ARBA00007754"/>
    </source>
</evidence>
<name>A0A266Q4A5_9GAMM</name>
<dbReference type="InterPro" id="IPR018366">
    <property type="entry name" value="CBM2_CS"/>
</dbReference>
<evidence type="ECO:0000313" key="11">
    <source>
        <dbReference type="EMBL" id="OZY84680.1"/>
    </source>
</evidence>
<gene>
    <name evidence="11" type="ORF">CBP51_16035</name>
</gene>
<dbReference type="RefSeq" id="WP_094985708.1">
    <property type="nucleotide sequence ID" value="NZ_NHNI01000002.1"/>
</dbReference>
<evidence type="ECO:0000256" key="2">
    <source>
        <dbReference type="ARBA" id="ARBA00022729"/>
    </source>
</evidence>
<proteinExistence type="inferred from homology"/>
<dbReference type="Pfam" id="PF00553">
    <property type="entry name" value="CBM_2"/>
    <property type="match status" value="1"/>
</dbReference>
<evidence type="ECO:0000256" key="6">
    <source>
        <dbReference type="PROSITE-ProRule" id="PRU01100"/>
    </source>
</evidence>
<dbReference type="SMART" id="SM01064">
    <property type="entry name" value="CBM_10"/>
    <property type="match status" value="3"/>
</dbReference>
<feature type="signal peptide" evidence="7">
    <location>
        <begin position="1"/>
        <end position="27"/>
    </location>
</feature>
<protein>
    <submittedName>
        <fullName evidence="11">Glycoside hydrolase family 26</fullName>
    </submittedName>
</protein>
<keyword evidence="4" id="KW-1015">Disulfide bond</keyword>
<comment type="similarity">
    <text evidence="1 6">Belongs to the glycosyl hydrolase 26 family.</text>
</comment>
<dbReference type="PANTHER" id="PTHR40079">
    <property type="entry name" value="MANNAN ENDO-1,4-BETA-MANNOSIDASE E-RELATED"/>
    <property type="match status" value="1"/>
</dbReference>
<dbReference type="InterPro" id="IPR000805">
    <property type="entry name" value="Glyco_hydro_26"/>
</dbReference>
<dbReference type="GO" id="GO:0016985">
    <property type="term" value="F:mannan endo-1,4-beta-mannosidase activity"/>
    <property type="evidence" value="ECO:0007669"/>
    <property type="project" value="InterPro"/>
</dbReference>
<dbReference type="PROSITE" id="PS51173">
    <property type="entry name" value="CBM2"/>
    <property type="match status" value="1"/>
</dbReference>
<dbReference type="Proteomes" id="UP000216101">
    <property type="component" value="Unassembled WGS sequence"/>
</dbReference>
<dbReference type="PANTHER" id="PTHR40079:SF4">
    <property type="entry name" value="GH26 DOMAIN-CONTAINING PROTEIN-RELATED"/>
    <property type="match status" value="1"/>
</dbReference>
<evidence type="ECO:0000256" key="5">
    <source>
        <dbReference type="ARBA" id="ARBA00023295"/>
    </source>
</evidence>
<dbReference type="PROSITE" id="PS00561">
    <property type="entry name" value="CBM2_A"/>
    <property type="match status" value="1"/>
</dbReference>
<dbReference type="InterPro" id="IPR008965">
    <property type="entry name" value="CBM2/CBM3_carb-bd_dom_sf"/>
</dbReference>
<feature type="active site" description="Proton donor" evidence="6">
    <location>
        <position position="524"/>
    </location>
</feature>
<feature type="chain" id="PRO_5013170548" evidence="7">
    <location>
        <begin position="28"/>
        <end position="691"/>
    </location>
</feature>
<dbReference type="SUPFAM" id="SSF51445">
    <property type="entry name" value="(Trans)glycosidases"/>
    <property type="match status" value="1"/>
</dbReference>
<keyword evidence="12" id="KW-1185">Reference proteome</keyword>
<dbReference type="Gene3D" id="2.30.32.30">
    <property type="entry name" value="CBM10"/>
    <property type="match status" value="2"/>
</dbReference>
<dbReference type="InterPro" id="IPR009031">
    <property type="entry name" value="CBM10"/>
</dbReference>
<reference evidence="12" key="1">
    <citation type="submission" date="2017-05" db="EMBL/GenBank/DDBJ databases">
        <authorList>
            <person name="Barney B.M."/>
        </authorList>
    </citation>
    <scope>NUCLEOTIDE SEQUENCE [LARGE SCALE GENOMIC DNA]</scope>
    <source>
        <strain evidence="12">PSBB022</strain>
    </source>
</reference>